<evidence type="ECO:0000256" key="1">
    <source>
        <dbReference type="SAM" id="MobiDB-lite"/>
    </source>
</evidence>
<dbReference type="AlphaFoldDB" id="A0A0D3JTC9"/>
<feature type="transmembrane region" description="Helical" evidence="2">
    <location>
        <begin position="174"/>
        <end position="205"/>
    </location>
</feature>
<dbReference type="PaxDb" id="2903-EOD26764"/>
<reference evidence="3" key="2">
    <citation type="submission" date="2024-10" db="UniProtKB">
        <authorList>
            <consortium name="EnsemblProtists"/>
        </authorList>
    </citation>
    <scope>IDENTIFICATION</scope>
</reference>
<proteinExistence type="predicted"/>
<feature type="compositionally biased region" description="Polar residues" evidence="1">
    <location>
        <begin position="10"/>
        <end position="36"/>
    </location>
</feature>
<feature type="compositionally biased region" description="Basic and acidic residues" evidence="1">
    <location>
        <begin position="41"/>
        <end position="52"/>
    </location>
</feature>
<organism evidence="3 4">
    <name type="scientific">Emiliania huxleyi (strain CCMP1516)</name>
    <dbReference type="NCBI Taxonomy" id="280463"/>
    <lineage>
        <taxon>Eukaryota</taxon>
        <taxon>Haptista</taxon>
        <taxon>Haptophyta</taxon>
        <taxon>Prymnesiophyceae</taxon>
        <taxon>Isochrysidales</taxon>
        <taxon>Noelaerhabdaceae</taxon>
        <taxon>Emiliania</taxon>
    </lineage>
</organism>
<feature type="region of interest" description="Disordered" evidence="1">
    <location>
        <begin position="89"/>
        <end position="110"/>
    </location>
</feature>
<protein>
    <submittedName>
        <fullName evidence="3">Uncharacterized protein</fullName>
    </submittedName>
</protein>
<keyword evidence="4" id="KW-1185">Reference proteome</keyword>
<accession>A0A0D3JTC9</accession>
<keyword evidence="2" id="KW-0812">Transmembrane</keyword>
<name>A0A0D3JTC9_EMIH1</name>
<feature type="region of interest" description="Disordered" evidence="1">
    <location>
        <begin position="1"/>
        <end position="60"/>
    </location>
</feature>
<evidence type="ECO:0000313" key="3">
    <source>
        <dbReference type="EnsemblProtists" id="EOD26764"/>
    </source>
</evidence>
<feature type="compositionally biased region" description="Low complexity" evidence="1">
    <location>
        <begin position="89"/>
        <end position="98"/>
    </location>
</feature>
<reference evidence="4" key="1">
    <citation type="journal article" date="2013" name="Nature">
        <title>Pan genome of the phytoplankton Emiliania underpins its global distribution.</title>
        <authorList>
            <person name="Read B.A."/>
            <person name="Kegel J."/>
            <person name="Klute M.J."/>
            <person name="Kuo A."/>
            <person name="Lefebvre S.C."/>
            <person name="Maumus F."/>
            <person name="Mayer C."/>
            <person name="Miller J."/>
            <person name="Monier A."/>
            <person name="Salamov A."/>
            <person name="Young J."/>
            <person name="Aguilar M."/>
            <person name="Claverie J.M."/>
            <person name="Frickenhaus S."/>
            <person name="Gonzalez K."/>
            <person name="Herman E.K."/>
            <person name="Lin Y.C."/>
            <person name="Napier J."/>
            <person name="Ogata H."/>
            <person name="Sarno A.F."/>
            <person name="Shmutz J."/>
            <person name="Schroeder D."/>
            <person name="de Vargas C."/>
            <person name="Verret F."/>
            <person name="von Dassow P."/>
            <person name="Valentin K."/>
            <person name="Van de Peer Y."/>
            <person name="Wheeler G."/>
            <person name="Dacks J.B."/>
            <person name="Delwiche C.F."/>
            <person name="Dyhrman S.T."/>
            <person name="Glockner G."/>
            <person name="John U."/>
            <person name="Richards T."/>
            <person name="Worden A.Z."/>
            <person name="Zhang X."/>
            <person name="Grigoriev I.V."/>
            <person name="Allen A.E."/>
            <person name="Bidle K."/>
            <person name="Borodovsky M."/>
            <person name="Bowler C."/>
            <person name="Brownlee C."/>
            <person name="Cock J.M."/>
            <person name="Elias M."/>
            <person name="Gladyshev V.N."/>
            <person name="Groth M."/>
            <person name="Guda C."/>
            <person name="Hadaegh A."/>
            <person name="Iglesias-Rodriguez M.D."/>
            <person name="Jenkins J."/>
            <person name="Jones B.M."/>
            <person name="Lawson T."/>
            <person name="Leese F."/>
            <person name="Lindquist E."/>
            <person name="Lobanov A."/>
            <person name="Lomsadze A."/>
            <person name="Malik S.B."/>
            <person name="Marsh M.E."/>
            <person name="Mackinder L."/>
            <person name="Mock T."/>
            <person name="Mueller-Roeber B."/>
            <person name="Pagarete A."/>
            <person name="Parker M."/>
            <person name="Probert I."/>
            <person name="Quesneville H."/>
            <person name="Raines C."/>
            <person name="Rensing S.A."/>
            <person name="Riano-Pachon D.M."/>
            <person name="Richier S."/>
            <person name="Rokitta S."/>
            <person name="Shiraiwa Y."/>
            <person name="Soanes D.M."/>
            <person name="van der Giezen M."/>
            <person name="Wahlund T.M."/>
            <person name="Williams B."/>
            <person name="Wilson W."/>
            <person name="Wolfe G."/>
            <person name="Wurch L.L."/>
        </authorList>
    </citation>
    <scope>NUCLEOTIDE SEQUENCE</scope>
</reference>
<keyword evidence="2" id="KW-1133">Transmembrane helix</keyword>
<keyword evidence="2" id="KW-0472">Membrane</keyword>
<dbReference type="KEGG" id="ehx:EMIHUDRAFT_254420"/>
<dbReference type="EnsemblProtists" id="EOD26764">
    <property type="protein sequence ID" value="EOD26764"/>
    <property type="gene ID" value="EMIHUDRAFT_254420"/>
</dbReference>
<sequence length="242" mass="25553">METGDAAPSYSASRAEPSSATDAPTDIVESQQSTDIVESLKYPEAERVDSVRLEGGAEPSHTAPVAIAAAETAQPVRGQLVQGQPVQGQPVQGQVQSPTTSDIQVPIPPQSRAGDMLLVTTHSGRQLEVTVPPNAGAEVTVTYARDGGAAQRATDEAIHAQRIRTTQKEDRRRCCILAVGLTSGGVMVCLGIVAGVIALIVYFIIDPLKELSECRAVNDSDLSPIGILFRRLNYGVHGTRFG</sequence>
<dbReference type="GeneID" id="17272311"/>
<evidence type="ECO:0000256" key="2">
    <source>
        <dbReference type="SAM" id="Phobius"/>
    </source>
</evidence>
<evidence type="ECO:0000313" key="4">
    <source>
        <dbReference type="Proteomes" id="UP000013827"/>
    </source>
</evidence>
<dbReference type="HOGENOM" id="CLU_1291063_0_0_1"/>
<dbReference type="Proteomes" id="UP000013827">
    <property type="component" value="Unassembled WGS sequence"/>
</dbReference>
<dbReference type="RefSeq" id="XP_005779193.1">
    <property type="nucleotide sequence ID" value="XM_005779136.1"/>
</dbReference>